<dbReference type="PANTHER" id="PTHR32305">
    <property type="match status" value="1"/>
</dbReference>
<evidence type="ECO:0000259" key="5">
    <source>
        <dbReference type="Pfam" id="PF25023"/>
    </source>
</evidence>
<dbReference type="Pfam" id="PF25023">
    <property type="entry name" value="TEN_YD-shell"/>
    <property type="match status" value="1"/>
</dbReference>
<keyword evidence="2" id="KW-0732">Signal</keyword>
<dbReference type="Gene3D" id="2.180.10.10">
    <property type="entry name" value="RHS repeat-associated core"/>
    <property type="match status" value="2"/>
</dbReference>
<name>A0A923S1P5_9BURK</name>
<keyword evidence="1" id="KW-0677">Repeat</keyword>
<dbReference type="EMBL" id="JACORU010000003">
    <property type="protein sequence ID" value="MBC5764644.1"/>
    <property type="molecule type" value="Genomic_DNA"/>
</dbReference>
<feature type="chain" id="PRO_5037139805" evidence="2">
    <location>
        <begin position="36"/>
        <end position="694"/>
    </location>
</feature>
<evidence type="ECO:0000256" key="1">
    <source>
        <dbReference type="ARBA" id="ARBA00022737"/>
    </source>
</evidence>
<comment type="caution">
    <text evidence="6">The sequence shown here is derived from an EMBL/GenBank/DDBJ whole genome shotgun (WGS) entry which is preliminary data.</text>
</comment>
<dbReference type="Proteomes" id="UP000596827">
    <property type="component" value="Unassembled WGS sequence"/>
</dbReference>
<accession>A0A923S1P5</accession>
<dbReference type="PANTHER" id="PTHR32305:SF15">
    <property type="entry name" value="PROTEIN RHSA-RELATED"/>
    <property type="match status" value="1"/>
</dbReference>
<feature type="domain" description="DUF6531" evidence="4">
    <location>
        <begin position="260"/>
        <end position="331"/>
    </location>
</feature>
<sequence length="694" mass="75312">MPTMLLARIRAFMSSTVAALLAAAFFFLPSLPAHASGQVEILSKCPASWWAASQRFTASCTKEAACIKYSGTRTFQGIYVSMSGNQYCEYTDGYKATLSGLYPERGDISCPANATLSYTTWGQYPVCTCDDPYFTTDGVSCTTPTPRTVASQGGRTIKVGDGPVVFTAKVMQGTPKAGVMVLLYPHAGNFGGFTFEGTPYTDANGEVRIKYSSTWDLVGATREAVLSIACEGCTNRALVKMTVLGRPALQAQMCHRTEFPIELTSGTKLLEESDLQDAALHPLEFTRHYASRWDELPSAGVGTHWSHNHAHRVALGTEWRTVLFGDGTSSRFRSAAVPPGTGANWSCPSGVDCPPPAVATSAPATWQADGNADTMTDEGDRIVLRRLHDETVYEFEKSSGRLLAMRASNGWAYTYAYSGGQLARVSNAFGRSMTFQWDAAGRLARVVGADGNSVSFGFDGAARLAQATHSMGTSRSYLYEDTRWPNAVTGLVDERGQRWGNYAYDDMGRLSQIQIQKDGEAAAVRYLHNGLGQRVFKSEPEVLQTLPNEDDLGNSFVNWLRKNFGWLFTQAKSKVSLGTVYLYGDGAIPPWALMGEFNNGSANGKGSAEYVWLPADDGSAVPVAMYRNGKLYAIQGDHLGTPRQITDSARQVVWQWPYSGFGDNKPSGVLASSTAPSGRLLQWRTSPSVEFNLG</sequence>
<dbReference type="InterPro" id="IPR050708">
    <property type="entry name" value="T6SS_VgrG/RHS"/>
</dbReference>
<reference evidence="6" key="1">
    <citation type="submission" date="2020-08" db="EMBL/GenBank/DDBJ databases">
        <title>Ramlibacter sp. GTP1 16S ribosomal RNA gene genome sequencing and assembly.</title>
        <authorList>
            <person name="Kang M."/>
        </authorList>
    </citation>
    <scope>NUCLEOTIDE SEQUENCE</scope>
    <source>
        <strain evidence="6">GTP1</strain>
    </source>
</reference>
<feature type="domain" description="Teneurin-like YD-shell" evidence="5">
    <location>
        <begin position="426"/>
        <end position="515"/>
    </location>
</feature>
<feature type="signal peptide" evidence="2">
    <location>
        <begin position="1"/>
        <end position="35"/>
    </location>
</feature>
<evidence type="ECO:0000259" key="3">
    <source>
        <dbReference type="Pfam" id="PF03527"/>
    </source>
</evidence>
<dbReference type="Pfam" id="PF20148">
    <property type="entry name" value="DUF6531"/>
    <property type="match status" value="1"/>
</dbReference>
<feature type="domain" description="RHS protein conserved region" evidence="3">
    <location>
        <begin position="636"/>
        <end position="663"/>
    </location>
</feature>
<proteinExistence type="predicted"/>
<organism evidence="6 7">
    <name type="scientific">Ramlibacter albus</name>
    <dbReference type="NCBI Taxonomy" id="2079448"/>
    <lineage>
        <taxon>Bacteria</taxon>
        <taxon>Pseudomonadati</taxon>
        <taxon>Pseudomonadota</taxon>
        <taxon>Betaproteobacteria</taxon>
        <taxon>Burkholderiales</taxon>
        <taxon>Comamonadaceae</taxon>
        <taxon>Ramlibacter</taxon>
    </lineage>
</organism>
<evidence type="ECO:0000259" key="4">
    <source>
        <dbReference type="Pfam" id="PF20148"/>
    </source>
</evidence>
<dbReference type="AlphaFoldDB" id="A0A923S1P5"/>
<dbReference type="RefSeq" id="WP_187081131.1">
    <property type="nucleotide sequence ID" value="NZ_JACORU010000003.1"/>
</dbReference>
<evidence type="ECO:0000313" key="7">
    <source>
        <dbReference type="Proteomes" id="UP000596827"/>
    </source>
</evidence>
<dbReference type="InterPro" id="IPR001826">
    <property type="entry name" value="RHS"/>
</dbReference>
<dbReference type="InterPro" id="IPR006530">
    <property type="entry name" value="YD"/>
</dbReference>
<gene>
    <name evidence="6" type="ORF">H8R02_09305</name>
</gene>
<dbReference type="NCBIfam" id="TIGR01643">
    <property type="entry name" value="YD_repeat_2x"/>
    <property type="match status" value="1"/>
</dbReference>
<dbReference type="Pfam" id="PF03527">
    <property type="entry name" value="RHS"/>
    <property type="match status" value="1"/>
</dbReference>
<evidence type="ECO:0000256" key="2">
    <source>
        <dbReference type="SAM" id="SignalP"/>
    </source>
</evidence>
<keyword evidence="7" id="KW-1185">Reference proteome</keyword>
<evidence type="ECO:0000313" key="6">
    <source>
        <dbReference type="EMBL" id="MBC5764644.1"/>
    </source>
</evidence>
<dbReference type="InterPro" id="IPR045351">
    <property type="entry name" value="DUF6531"/>
</dbReference>
<dbReference type="InterPro" id="IPR056823">
    <property type="entry name" value="TEN-like_YD-shell"/>
</dbReference>
<protein>
    <submittedName>
        <fullName evidence="6">RHS repeat protein</fullName>
    </submittedName>
</protein>